<dbReference type="PANTHER" id="PTHR21174:SF0">
    <property type="entry name" value="HD PHOSPHOHYDROLASE FAMILY PROTEIN-RELATED"/>
    <property type="match status" value="1"/>
</dbReference>
<sequence length="204" mass="22443">MALEWWTPLADRLGLARELGPVLVGRWSEPHRRYHDLDHLVAVLTAVDRLAAHADDPDLVRLAAWYHDAVYQGRPDDEEMSARLAETELPLDAASTAEVARLVRLTRGHRTAPGDRNGEVLCDADLTILASDNYEAYATAIRTEYAHVPDDAFRAGRAAVLRDLLALPTLYRTPHGRAAWEIPARANLTAELATLTAEPGPSDG</sequence>
<keyword evidence="2" id="KW-0378">Hydrolase</keyword>
<dbReference type="RefSeq" id="WP_104477209.1">
    <property type="nucleotide sequence ID" value="NZ_CP154825.1"/>
</dbReference>
<dbReference type="PIRSF" id="PIRSF035170">
    <property type="entry name" value="HD_phosphohydro"/>
    <property type="match status" value="1"/>
</dbReference>
<gene>
    <name evidence="2" type="ORF">CLV40_102244</name>
</gene>
<comment type="caution">
    <text evidence="2">The sequence shown here is derived from an EMBL/GenBank/DDBJ whole genome shotgun (WGS) entry which is preliminary data.</text>
</comment>
<dbReference type="Proteomes" id="UP000239203">
    <property type="component" value="Unassembled WGS sequence"/>
</dbReference>
<dbReference type="Gene3D" id="1.10.3210.10">
    <property type="entry name" value="Hypothetical protein af1432"/>
    <property type="match status" value="1"/>
</dbReference>
<organism evidence="2 3">
    <name type="scientific">Actinokineospora auranticolor</name>
    <dbReference type="NCBI Taxonomy" id="155976"/>
    <lineage>
        <taxon>Bacteria</taxon>
        <taxon>Bacillati</taxon>
        <taxon>Actinomycetota</taxon>
        <taxon>Actinomycetes</taxon>
        <taxon>Pseudonocardiales</taxon>
        <taxon>Pseudonocardiaceae</taxon>
        <taxon>Actinokineospora</taxon>
    </lineage>
</organism>
<name>A0A2S6GYK1_9PSEU</name>
<dbReference type="EMBL" id="PTIX01000002">
    <property type="protein sequence ID" value="PPK70332.1"/>
    <property type="molecule type" value="Genomic_DNA"/>
</dbReference>
<evidence type="ECO:0000313" key="2">
    <source>
        <dbReference type="EMBL" id="PPK70332.1"/>
    </source>
</evidence>
<dbReference type="AlphaFoldDB" id="A0A2S6GYK1"/>
<proteinExistence type="predicted"/>
<reference evidence="2 3" key="1">
    <citation type="submission" date="2018-02" db="EMBL/GenBank/DDBJ databases">
        <title>Genomic Encyclopedia of Archaeal and Bacterial Type Strains, Phase II (KMG-II): from individual species to whole genera.</title>
        <authorList>
            <person name="Goeker M."/>
        </authorList>
    </citation>
    <scope>NUCLEOTIDE SEQUENCE [LARGE SCALE GENOMIC DNA]</scope>
    <source>
        <strain evidence="2 3">YU 961-1</strain>
    </source>
</reference>
<protein>
    <submittedName>
        <fullName evidence="2">Putative metal-dependent HD superfamily phosphohydrolase</fullName>
    </submittedName>
</protein>
<evidence type="ECO:0000259" key="1">
    <source>
        <dbReference type="Pfam" id="PF01966"/>
    </source>
</evidence>
<feature type="domain" description="HD" evidence="1">
    <location>
        <begin position="37"/>
        <end position="125"/>
    </location>
</feature>
<keyword evidence="3" id="KW-1185">Reference proteome</keyword>
<evidence type="ECO:0000313" key="3">
    <source>
        <dbReference type="Proteomes" id="UP000239203"/>
    </source>
</evidence>
<dbReference type="SUPFAM" id="SSF109604">
    <property type="entry name" value="HD-domain/PDEase-like"/>
    <property type="match status" value="1"/>
</dbReference>
<dbReference type="PANTHER" id="PTHR21174">
    <property type="match status" value="1"/>
</dbReference>
<dbReference type="GO" id="GO:0016787">
    <property type="term" value="F:hydrolase activity"/>
    <property type="evidence" value="ECO:0007669"/>
    <property type="project" value="UniProtKB-KW"/>
</dbReference>
<dbReference type="InterPro" id="IPR009218">
    <property type="entry name" value="HD_phosphohydro"/>
</dbReference>
<dbReference type="OrthoDB" id="9808993at2"/>
<dbReference type="Pfam" id="PF01966">
    <property type="entry name" value="HD"/>
    <property type="match status" value="1"/>
</dbReference>
<accession>A0A2S6GYK1</accession>
<dbReference type="InterPro" id="IPR006674">
    <property type="entry name" value="HD_domain"/>
</dbReference>